<feature type="domain" description="CSD" evidence="3">
    <location>
        <begin position="6"/>
        <end position="70"/>
    </location>
</feature>
<accession>A0A0R1I0P8</accession>
<dbReference type="Pfam" id="PF00313">
    <property type="entry name" value="CSD"/>
    <property type="match status" value="1"/>
</dbReference>
<protein>
    <recommendedName>
        <fullName evidence="3">CSD domain-containing protein</fullName>
    </recommendedName>
</protein>
<dbReference type="AlphaFoldDB" id="A0A0R1I0P8"/>
<proteinExistence type="predicted"/>
<dbReference type="EMBL" id="AZCX01000001">
    <property type="protein sequence ID" value="KRK49537.1"/>
    <property type="molecule type" value="Genomic_DNA"/>
</dbReference>
<evidence type="ECO:0000313" key="4">
    <source>
        <dbReference type="EMBL" id="KRK49537.1"/>
    </source>
</evidence>
<evidence type="ECO:0000313" key="5">
    <source>
        <dbReference type="Proteomes" id="UP000050911"/>
    </source>
</evidence>
<evidence type="ECO:0000256" key="1">
    <source>
        <dbReference type="ARBA" id="ARBA00004496"/>
    </source>
</evidence>
<dbReference type="PIRSF" id="PIRSF002599">
    <property type="entry name" value="Cold_shock_A"/>
    <property type="match status" value="1"/>
</dbReference>
<dbReference type="PROSITE" id="PS51857">
    <property type="entry name" value="CSD_2"/>
    <property type="match status" value="1"/>
</dbReference>
<dbReference type="STRING" id="1302272.FC96_GL000469"/>
<evidence type="ECO:0000259" key="3">
    <source>
        <dbReference type="PROSITE" id="PS51857"/>
    </source>
</evidence>
<dbReference type="InterPro" id="IPR050181">
    <property type="entry name" value="Cold_shock_domain"/>
</dbReference>
<sequence>MEGSGMLTGVVKSYNEKNGYGFITSDDGENLFVHYTGIEGAGFKTLTAGQKVRFVVVEGAKGPQAVKVALVDDQKDSAKD</sequence>
<keyword evidence="2" id="KW-0963">Cytoplasm</keyword>
<dbReference type="InterPro" id="IPR011129">
    <property type="entry name" value="CSD"/>
</dbReference>
<dbReference type="SUPFAM" id="SSF50249">
    <property type="entry name" value="Nucleic acid-binding proteins"/>
    <property type="match status" value="1"/>
</dbReference>
<comment type="subcellular location">
    <subcellularLocation>
        <location evidence="1">Cytoplasm</location>
    </subcellularLocation>
</comment>
<dbReference type="InterPro" id="IPR002059">
    <property type="entry name" value="CSP_DNA-bd"/>
</dbReference>
<comment type="caution">
    <text evidence="4">The sequence shown here is derived from an EMBL/GenBank/DDBJ whole genome shotgun (WGS) entry which is preliminary data.</text>
</comment>
<dbReference type="PRINTS" id="PR00050">
    <property type="entry name" value="COLDSHOCK"/>
</dbReference>
<gene>
    <name evidence="4" type="ORF">FC96_GL000469</name>
</gene>
<dbReference type="Gene3D" id="2.40.50.140">
    <property type="entry name" value="Nucleic acid-binding proteins"/>
    <property type="match status" value="1"/>
</dbReference>
<dbReference type="PANTHER" id="PTHR11544">
    <property type="entry name" value="COLD SHOCK DOMAIN CONTAINING PROTEINS"/>
    <property type="match status" value="1"/>
</dbReference>
<keyword evidence="5" id="KW-1185">Reference proteome</keyword>
<dbReference type="PATRIC" id="fig|1302272.5.peg.467"/>
<dbReference type="GO" id="GO:0005737">
    <property type="term" value="C:cytoplasm"/>
    <property type="evidence" value="ECO:0007669"/>
    <property type="project" value="UniProtKB-SubCell"/>
</dbReference>
<name>A0A0R1I0P8_9LACO</name>
<dbReference type="InterPro" id="IPR012156">
    <property type="entry name" value="Cold_shock_CspA"/>
</dbReference>
<evidence type="ECO:0000256" key="2">
    <source>
        <dbReference type="ARBA" id="ARBA00022490"/>
    </source>
</evidence>
<reference evidence="4 5" key="1">
    <citation type="journal article" date="2015" name="Genome Announc.">
        <title>Expanding the biotechnology potential of lactobacilli through comparative genomics of 213 strains and associated genera.</title>
        <authorList>
            <person name="Sun Z."/>
            <person name="Harris H.M."/>
            <person name="McCann A."/>
            <person name="Guo C."/>
            <person name="Argimon S."/>
            <person name="Zhang W."/>
            <person name="Yang X."/>
            <person name="Jeffery I.B."/>
            <person name="Cooney J.C."/>
            <person name="Kagawa T.F."/>
            <person name="Liu W."/>
            <person name="Song Y."/>
            <person name="Salvetti E."/>
            <person name="Wrobel A."/>
            <person name="Rasinkangas P."/>
            <person name="Parkhill J."/>
            <person name="Rea M.C."/>
            <person name="O'Sullivan O."/>
            <person name="Ritari J."/>
            <person name="Douillard F.P."/>
            <person name="Paul Ross R."/>
            <person name="Yang R."/>
            <person name="Briner A.E."/>
            <person name="Felis G.E."/>
            <person name="de Vos W.M."/>
            <person name="Barrangou R."/>
            <person name="Klaenhammer T.R."/>
            <person name="Caufield P.W."/>
            <person name="Cui Y."/>
            <person name="Zhang H."/>
            <person name="O'Toole P.W."/>
        </authorList>
    </citation>
    <scope>NUCLEOTIDE SEQUENCE [LARGE SCALE GENOMIC DNA]</scope>
    <source>
        <strain evidence="4 5">JCM 15530</strain>
    </source>
</reference>
<dbReference type="InterPro" id="IPR012340">
    <property type="entry name" value="NA-bd_OB-fold"/>
</dbReference>
<dbReference type="GO" id="GO:0003676">
    <property type="term" value="F:nucleic acid binding"/>
    <property type="evidence" value="ECO:0007669"/>
    <property type="project" value="InterPro"/>
</dbReference>
<organism evidence="4 5">
    <name type="scientific">Secundilactobacillus kimchicus JCM 15530</name>
    <dbReference type="NCBI Taxonomy" id="1302272"/>
    <lineage>
        <taxon>Bacteria</taxon>
        <taxon>Bacillati</taxon>
        <taxon>Bacillota</taxon>
        <taxon>Bacilli</taxon>
        <taxon>Lactobacillales</taxon>
        <taxon>Lactobacillaceae</taxon>
        <taxon>Secundilactobacillus</taxon>
    </lineage>
</organism>
<dbReference type="SMART" id="SM00357">
    <property type="entry name" value="CSP"/>
    <property type="match status" value="1"/>
</dbReference>
<dbReference type="Proteomes" id="UP000050911">
    <property type="component" value="Unassembled WGS sequence"/>
</dbReference>